<proteinExistence type="predicted"/>
<dbReference type="InterPro" id="IPR000160">
    <property type="entry name" value="GGDEF_dom"/>
</dbReference>
<dbReference type="InterPro" id="IPR011990">
    <property type="entry name" value="TPR-like_helical_dom_sf"/>
</dbReference>
<feature type="domain" description="GGDEF" evidence="7">
    <location>
        <begin position="519"/>
        <end position="656"/>
    </location>
</feature>
<dbReference type="InterPro" id="IPR043128">
    <property type="entry name" value="Rev_trsase/Diguanyl_cyclase"/>
</dbReference>
<dbReference type="InterPro" id="IPR050469">
    <property type="entry name" value="Diguanylate_Cyclase"/>
</dbReference>
<dbReference type="SMART" id="SM00267">
    <property type="entry name" value="GGDEF"/>
    <property type="match status" value="1"/>
</dbReference>
<dbReference type="EC" id="2.7.7.65" evidence="1"/>
<evidence type="ECO:0000256" key="5">
    <source>
        <dbReference type="SAM" id="Phobius"/>
    </source>
</evidence>
<keyword evidence="5" id="KW-1133">Transmembrane helix</keyword>
<feature type="region of interest" description="Disordered" evidence="4">
    <location>
        <begin position="687"/>
        <end position="716"/>
    </location>
</feature>
<dbReference type="EMBL" id="WHUG01000007">
    <property type="protein sequence ID" value="MQA40249.1"/>
    <property type="molecule type" value="Genomic_DNA"/>
</dbReference>
<dbReference type="Proteomes" id="UP000440498">
    <property type="component" value="Unassembled WGS sequence"/>
</dbReference>
<dbReference type="InterPro" id="IPR019734">
    <property type="entry name" value="TPR_rpt"/>
</dbReference>
<dbReference type="Gene3D" id="3.30.70.270">
    <property type="match status" value="1"/>
</dbReference>
<dbReference type="InterPro" id="IPR029787">
    <property type="entry name" value="Nucleotide_cyclase"/>
</dbReference>
<name>A0A6A7N5B7_9BURK</name>
<evidence type="ECO:0000256" key="1">
    <source>
        <dbReference type="ARBA" id="ARBA00012528"/>
    </source>
</evidence>
<dbReference type="RefSeq" id="WP_152839446.1">
    <property type="nucleotide sequence ID" value="NZ_WHUG01000007.1"/>
</dbReference>
<sequence>MAGFRNGWGLVRARPRTIAVAVALALSPLLAGAQADPSSLYPRIIEAREQSRFVPDQALTTLLRLQSEAAGAPPATQAELFNQLSVANMRAGKNDAAMAAADRLIAYGKSLHDDSITAKGLMAKSYVLFDRAEVDASHQMVFDAEKLAATSTNLALRSQIEVTVGQAYAEMGNFPAALVKLQNGVDTARQVTDDPVMLFGALNALVNLYTQLKEYDKASTALDELLNETEKLHSPGRMAIAKNTEYGLAIDSGQPKRALRALLQSLDLERKMGAERMIGMTLVNLSDSYLKEHDYPRAAQYANESLRSTQQTNDKSVEATARVNLGQAYLGMGRIAEGKKQYEAGMARYEQENNKPDLQAALREYGEALERVGDLAGAVSAYHRERAISNELFEKRRQQSVLELQEKYEAEKKQRQIQLLSQENQVKGTEIDNRRLQQRVWWLLALVFALASMVVGLLYRKVRHANAQLEVKNLELKAQSTLDPLTSLYNRRHFQDFMRGMMPPDPAQPEKRTVHGDDIVGALFLLDVDHFKNINDRYGHAAGDAVLKMIAENLRIALRETDMIVRWGGEEFLAFLPAIPRHGVDEIARRILVGISSQAIRYQEHEISVNVSVGFAPFPLVPADVPLPWERAVNLVDMALYLAKAHGRNRAYGVRGFENFEQTSMEAIEQDLESAWRAGYVDLSVVLGGDPETPPPSPSEHSNVVPLKHAAHKAGH</sequence>
<dbReference type="PROSITE" id="PS50887">
    <property type="entry name" value="GGDEF"/>
    <property type="match status" value="1"/>
</dbReference>
<evidence type="ECO:0000313" key="9">
    <source>
        <dbReference type="Proteomes" id="UP000440498"/>
    </source>
</evidence>
<evidence type="ECO:0000313" key="8">
    <source>
        <dbReference type="EMBL" id="MQA40249.1"/>
    </source>
</evidence>
<dbReference type="Gene3D" id="1.25.40.10">
    <property type="entry name" value="Tetratricopeptide repeat domain"/>
    <property type="match status" value="1"/>
</dbReference>
<gene>
    <name evidence="8" type="ORF">GEV02_19030</name>
</gene>
<evidence type="ECO:0000256" key="4">
    <source>
        <dbReference type="SAM" id="MobiDB-lite"/>
    </source>
</evidence>
<comment type="catalytic activity">
    <reaction evidence="2">
        <text>2 GTP = 3',3'-c-di-GMP + 2 diphosphate</text>
        <dbReference type="Rhea" id="RHEA:24898"/>
        <dbReference type="ChEBI" id="CHEBI:33019"/>
        <dbReference type="ChEBI" id="CHEBI:37565"/>
        <dbReference type="ChEBI" id="CHEBI:58805"/>
        <dbReference type="EC" id="2.7.7.65"/>
    </reaction>
</comment>
<keyword evidence="5" id="KW-0812">Transmembrane</keyword>
<organism evidence="8 9">
    <name type="scientific">Rugamonas aquatica</name>
    <dbReference type="NCBI Taxonomy" id="2743357"/>
    <lineage>
        <taxon>Bacteria</taxon>
        <taxon>Pseudomonadati</taxon>
        <taxon>Pseudomonadota</taxon>
        <taxon>Betaproteobacteria</taxon>
        <taxon>Burkholderiales</taxon>
        <taxon>Oxalobacteraceae</taxon>
        <taxon>Telluria group</taxon>
        <taxon>Rugamonas</taxon>
    </lineage>
</organism>
<reference evidence="8 9" key="1">
    <citation type="submission" date="2019-10" db="EMBL/GenBank/DDBJ databases">
        <title>Two novel species isolated from a subtropical stream in China.</title>
        <authorList>
            <person name="Lu H."/>
        </authorList>
    </citation>
    <scope>NUCLEOTIDE SEQUENCE [LARGE SCALE GENOMIC DNA]</scope>
    <source>
        <strain evidence="8 9">FT29W</strain>
    </source>
</reference>
<comment type="caution">
    <text evidence="8">The sequence shown here is derived from an EMBL/GenBank/DDBJ whole genome shotgun (WGS) entry which is preliminary data.</text>
</comment>
<dbReference type="CDD" id="cd01949">
    <property type="entry name" value="GGDEF"/>
    <property type="match status" value="1"/>
</dbReference>
<keyword evidence="9" id="KW-1185">Reference proteome</keyword>
<dbReference type="Pfam" id="PF00990">
    <property type="entry name" value="GGDEF"/>
    <property type="match status" value="1"/>
</dbReference>
<keyword evidence="3" id="KW-0175">Coiled coil</keyword>
<dbReference type="AlphaFoldDB" id="A0A6A7N5B7"/>
<dbReference type="PANTHER" id="PTHR45138:SF9">
    <property type="entry name" value="DIGUANYLATE CYCLASE DGCM-RELATED"/>
    <property type="match status" value="1"/>
</dbReference>
<feature type="transmembrane region" description="Helical" evidence="5">
    <location>
        <begin position="440"/>
        <end position="459"/>
    </location>
</feature>
<dbReference type="SUPFAM" id="SSF48452">
    <property type="entry name" value="TPR-like"/>
    <property type="match status" value="2"/>
</dbReference>
<feature type="chain" id="PRO_5025372033" description="diguanylate cyclase" evidence="6">
    <location>
        <begin position="36"/>
        <end position="716"/>
    </location>
</feature>
<evidence type="ECO:0000256" key="3">
    <source>
        <dbReference type="SAM" id="Coils"/>
    </source>
</evidence>
<keyword evidence="6" id="KW-0732">Signal</keyword>
<dbReference type="PANTHER" id="PTHR45138">
    <property type="entry name" value="REGULATORY COMPONENTS OF SENSORY TRANSDUCTION SYSTEM"/>
    <property type="match status" value="1"/>
</dbReference>
<feature type="signal peptide" evidence="6">
    <location>
        <begin position="1"/>
        <end position="35"/>
    </location>
</feature>
<feature type="coiled-coil region" evidence="3">
    <location>
        <begin position="419"/>
        <end position="479"/>
    </location>
</feature>
<keyword evidence="5" id="KW-0472">Membrane</keyword>
<protein>
    <recommendedName>
        <fullName evidence="1">diguanylate cyclase</fullName>
        <ecNumber evidence="1">2.7.7.65</ecNumber>
    </recommendedName>
</protein>
<evidence type="ECO:0000256" key="6">
    <source>
        <dbReference type="SAM" id="SignalP"/>
    </source>
</evidence>
<accession>A0A6A7N5B7</accession>
<dbReference type="GO" id="GO:0052621">
    <property type="term" value="F:diguanylate cyclase activity"/>
    <property type="evidence" value="ECO:0007669"/>
    <property type="project" value="UniProtKB-EC"/>
</dbReference>
<dbReference type="SUPFAM" id="SSF55073">
    <property type="entry name" value="Nucleotide cyclase"/>
    <property type="match status" value="1"/>
</dbReference>
<evidence type="ECO:0000256" key="2">
    <source>
        <dbReference type="ARBA" id="ARBA00034247"/>
    </source>
</evidence>
<dbReference type="SMART" id="SM00028">
    <property type="entry name" value="TPR"/>
    <property type="match status" value="5"/>
</dbReference>
<dbReference type="NCBIfam" id="TIGR00254">
    <property type="entry name" value="GGDEF"/>
    <property type="match status" value="1"/>
</dbReference>
<evidence type="ECO:0000259" key="7">
    <source>
        <dbReference type="PROSITE" id="PS50887"/>
    </source>
</evidence>